<keyword evidence="6 13" id="KW-0328">Glycosyltransferase</keyword>
<evidence type="ECO:0000256" key="6">
    <source>
        <dbReference type="ARBA" id="ARBA00022676"/>
    </source>
</evidence>
<keyword evidence="9" id="KW-0119">Carbohydrate metabolism</keyword>
<comment type="catalytic activity">
    <reaction evidence="1">
        <text>[(1-&gt;4)-alpha-D-glucosyl](n) + phosphate = [(1-&gt;4)-alpha-D-glucosyl](n-1) + alpha-D-glucose 1-phosphate</text>
        <dbReference type="Rhea" id="RHEA:41732"/>
        <dbReference type="Rhea" id="RHEA-COMP:9584"/>
        <dbReference type="Rhea" id="RHEA-COMP:9586"/>
        <dbReference type="ChEBI" id="CHEBI:15444"/>
        <dbReference type="ChEBI" id="CHEBI:43474"/>
        <dbReference type="ChEBI" id="CHEBI:58601"/>
        <dbReference type="EC" id="2.4.1.1"/>
    </reaction>
</comment>
<evidence type="ECO:0000256" key="3">
    <source>
        <dbReference type="ARBA" id="ARBA00006047"/>
    </source>
</evidence>
<dbReference type="GO" id="GO:0008184">
    <property type="term" value="F:glycogen phosphorylase activity"/>
    <property type="evidence" value="ECO:0007669"/>
    <property type="project" value="InterPro"/>
</dbReference>
<name>A0A2U3QEI2_9BACT</name>
<accession>A0A2U3QEI2</accession>
<comment type="similarity">
    <text evidence="3">Belongs to the glycogen phosphorylase family.</text>
</comment>
<feature type="domain" description="DUF3417" evidence="12">
    <location>
        <begin position="11"/>
        <end position="120"/>
    </location>
</feature>
<dbReference type="InterPro" id="IPR024517">
    <property type="entry name" value="Glycogen_phosphorylase_DUF3417"/>
</dbReference>
<dbReference type="InterPro" id="IPR052182">
    <property type="entry name" value="Glycogen/Maltodextrin_Phosph"/>
</dbReference>
<dbReference type="InterPro" id="IPR000811">
    <property type="entry name" value="Glyco_trans_35"/>
</dbReference>
<dbReference type="Gene3D" id="3.40.50.2000">
    <property type="entry name" value="Glycogen Phosphorylase B"/>
    <property type="match status" value="3"/>
</dbReference>
<keyword evidence="8 11" id="KW-0663">Pyridoxal phosphate</keyword>
<organism evidence="13 14">
    <name type="scientific">Candidatus Sulfobium mesophilum</name>
    <dbReference type="NCBI Taxonomy" id="2016548"/>
    <lineage>
        <taxon>Bacteria</taxon>
        <taxon>Pseudomonadati</taxon>
        <taxon>Nitrospirota</taxon>
        <taxon>Nitrospiria</taxon>
        <taxon>Nitrospirales</taxon>
        <taxon>Nitrospiraceae</taxon>
        <taxon>Candidatus Sulfobium</taxon>
    </lineage>
</organism>
<feature type="modified residue" description="N6-(pyridoxal phosphate)lysine" evidence="11">
    <location>
        <position position="603"/>
    </location>
</feature>
<comment type="cofactor">
    <cofactor evidence="2">
        <name>pyridoxal 5'-phosphate</name>
        <dbReference type="ChEBI" id="CHEBI:597326"/>
    </cofactor>
</comment>
<protein>
    <recommendedName>
        <fullName evidence="4">glycogen phosphorylase</fullName>
        <ecNumber evidence="4">2.4.1.1</ecNumber>
    </recommendedName>
</protein>
<evidence type="ECO:0000256" key="11">
    <source>
        <dbReference type="PIRSR" id="PIRSR000460-1"/>
    </source>
</evidence>
<evidence type="ECO:0000256" key="7">
    <source>
        <dbReference type="ARBA" id="ARBA00022679"/>
    </source>
</evidence>
<evidence type="ECO:0000256" key="4">
    <source>
        <dbReference type="ARBA" id="ARBA00012591"/>
    </source>
</evidence>
<evidence type="ECO:0000256" key="5">
    <source>
        <dbReference type="ARBA" id="ARBA00022533"/>
    </source>
</evidence>
<proteinExistence type="inferred from homology"/>
<dbReference type="OrthoDB" id="9760804at2"/>
<keyword evidence="5" id="KW-0021">Allosteric enzyme</keyword>
<dbReference type="Pfam" id="PF11897">
    <property type="entry name" value="DUF3417"/>
    <property type="match status" value="1"/>
</dbReference>
<dbReference type="AlphaFoldDB" id="A0A2U3QEI2"/>
<evidence type="ECO:0000256" key="2">
    <source>
        <dbReference type="ARBA" id="ARBA00001933"/>
    </source>
</evidence>
<dbReference type="PANTHER" id="PTHR42655">
    <property type="entry name" value="GLYCOGEN PHOSPHORYLASE"/>
    <property type="match status" value="1"/>
</dbReference>
<evidence type="ECO:0000256" key="9">
    <source>
        <dbReference type="ARBA" id="ARBA00023277"/>
    </source>
</evidence>
<evidence type="ECO:0000313" key="14">
    <source>
        <dbReference type="Proteomes" id="UP000245125"/>
    </source>
</evidence>
<dbReference type="Proteomes" id="UP000245125">
    <property type="component" value="Unassembled WGS sequence"/>
</dbReference>
<dbReference type="EMBL" id="OUUY01000024">
    <property type="protein sequence ID" value="SPP99841.1"/>
    <property type="molecule type" value="Genomic_DNA"/>
</dbReference>
<evidence type="ECO:0000313" key="13">
    <source>
        <dbReference type="EMBL" id="SPP99841.1"/>
    </source>
</evidence>
<dbReference type="PROSITE" id="PS00102">
    <property type="entry name" value="PHOSPHORYLASE"/>
    <property type="match status" value="1"/>
</dbReference>
<dbReference type="GO" id="GO:0030170">
    <property type="term" value="F:pyridoxal phosphate binding"/>
    <property type="evidence" value="ECO:0007669"/>
    <property type="project" value="InterPro"/>
</dbReference>
<keyword evidence="7 13" id="KW-0808">Transferase</keyword>
<dbReference type="Pfam" id="PF00343">
    <property type="entry name" value="Phosphorylase"/>
    <property type="match status" value="1"/>
</dbReference>
<dbReference type="PIRSF" id="PIRSF000460">
    <property type="entry name" value="Pprylas_GlgP"/>
    <property type="match status" value="1"/>
</dbReference>
<dbReference type="InterPro" id="IPR035090">
    <property type="entry name" value="Pyridoxal_P_attach_site"/>
</dbReference>
<keyword evidence="14" id="KW-1185">Reference proteome</keyword>
<sequence>MDNFNDAFPDIPQRISGLKELAYNLWWSWHPEARMLFKMLSRAAWKLSVHNPVKMLNDVSRETFETAAKDPKFLRHYDAVMARFRSDMSPSGDWFSSRIADARLLPIAYFSAEYGLHHSLPFYAGGLGFLSGDFLKECSDLGVPIVAMGFMYPEGYLRQKISPDGWQSAESERIDRENAPITRILDSDGNRLTVKVPFIEPPIYVEVWKVQVGKVTLYLMDTDIDANDPWNRNITSHLYVGGYEQRLRQEIVLGIGGAEVLSTLGIKHSVLHLNEGHPAFAVLERIREKVGTGLSFEEAFEKVRATTIFTTHTPVPAGHDVFPFELIEKYFTSYWPSLGICCDAFFNLGVDPKFPNAGFNMTAFALKASAYHNAVSKKHSEVAKKMWQPLWPDLSEESVPIAHITNGVHVPTWIEPRTELLYNRYLGPYWLADHDNPDIWNLVDDIPDRELWNNHYWHKMKLILQIMNRARQRWLEAPEPRVILASGVLLDPNVLTIGFARRFTTYKRAALIFHDAERLRKILTNRWNPVQIIFAGKAHPADEPGRQMLQKVFNASKDPYFGGRIAFVEDYDEQLAQYLVHGVDVWLNNPLPPLEACGTSGMKASLNGVPHLSILDGWWSEGFNGKNGWAVDSHEGDNGDFLDAQSLYDILETQVVPIYYRTDDYGVPHDWVRVMKEAIKSTAPVFSARRMTKEYAAHFYSEALKSVSGETRPAI</sequence>
<dbReference type="EC" id="2.4.1.1" evidence="4"/>
<reference evidence="14" key="1">
    <citation type="submission" date="2018-03" db="EMBL/GenBank/DDBJ databases">
        <authorList>
            <person name="Zecchin S."/>
        </authorList>
    </citation>
    <scope>NUCLEOTIDE SEQUENCE [LARGE SCALE GENOMIC DNA]</scope>
</reference>
<comment type="function">
    <text evidence="10">Phosphorylase is an important allosteric enzyme in carbohydrate metabolism. Enzymes from different sources differ in their regulatory mechanisms and in their natural substrates. However, all known phosphorylases share catalytic and structural properties.</text>
</comment>
<gene>
    <name evidence="13" type="primary">glgP</name>
    <name evidence="13" type="ORF">NBG4_120048</name>
</gene>
<evidence type="ECO:0000256" key="8">
    <source>
        <dbReference type="ARBA" id="ARBA00022898"/>
    </source>
</evidence>
<dbReference type="PANTHER" id="PTHR42655:SF1">
    <property type="entry name" value="GLYCOGEN PHOSPHORYLASE"/>
    <property type="match status" value="1"/>
</dbReference>
<dbReference type="InterPro" id="IPR011834">
    <property type="entry name" value="Agluc_phsphrylas"/>
</dbReference>
<dbReference type="NCBIfam" id="TIGR02094">
    <property type="entry name" value="more_P_ylases"/>
    <property type="match status" value="1"/>
</dbReference>
<evidence type="ECO:0000256" key="1">
    <source>
        <dbReference type="ARBA" id="ARBA00001275"/>
    </source>
</evidence>
<dbReference type="SUPFAM" id="SSF53756">
    <property type="entry name" value="UDP-Glycosyltransferase/glycogen phosphorylase"/>
    <property type="match status" value="1"/>
</dbReference>
<evidence type="ECO:0000259" key="12">
    <source>
        <dbReference type="Pfam" id="PF11897"/>
    </source>
</evidence>
<evidence type="ECO:0000256" key="10">
    <source>
        <dbReference type="ARBA" id="ARBA00025174"/>
    </source>
</evidence>
<dbReference type="GO" id="GO:0005975">
    <property type="term" value="P:carbohydrate metabolic process"/>
    <property type="evidence" value="ECO:0007669"/>
    <property type="project" value="InterPro"/>
</dbReference>